<dbReference type="VEuPathDB" id="TriTrypDB:Tb427_000486700"/>
<comment type="function">
    <text evidence="1">VSG forms a coat on the surface of the parasite. The trypanosome evades the immune response of the host by expressing a series of antigenically distinct VSGs from an estimated 1000 VSG genes.</text>
</comment>
<keyword evidence="4" id="KW-0336">GPI-anchor</keyword>
<keyword evidence="6" id="KW-0472">Membrane</keyword>
<evidence type="ECO:0000313" key="12">
    <source>
        <dbReference type="EMBL" id="APD73556.1"/>
    </source>
</evidence>
<feature type="signal peptide" evidence="10">
    <location>
        <begin position="1"/>
        <end position="22"/>
    </location>
</feature>
<comment type="subcellular location">
    <subcellularLocation>
        <location evidence="2">Cell membrane</location>
        <topology evidence="2">Lipid-anchor</topology>
        <topology evidence="2">GPI-anchor</topology>
    </subcellularLocation>
</comment>
<feature type="domain" description="Trypanosome variant surface glycoprotein B-type N-terminal" evidence="11">
    <location>
        <begin position="10"/>
        <end position="342"/>
    </location>
</feature>
<evidence type="ECO:0000256" key="5">
    <source>
        <dbReference type="ARBA" id="ARBA00022729"/>
    </source>
</evidence>
<dbReference type="Pfam" id="PF13206">
    <property type="entry name" value="VSG_B"/>
    <property type="match status" value="1"/>
</dbReference>
<evidence type="ECO:0000256" key="7">
    <source>
        <dbReference type="ARBA" id="ARBA00023180"/>
    </source>
</evidence>
<evidence type="ECO:0000259" key="11">
    <source>
        <dbReference type="Pfam" id="PF13206"/>
    </source>
</evidence>
<proteinExistence type="predicted"/>
<feature type="coiled-coil region" evidence="9">
    <location>
        <begin position="118"/>
        <end position="145"/>
    </location>
</feature>
<dbReference type="AlphaFoldDB" id="A0A1J0R715"/>
<evidence type="ECO:0000256" key="1">
    <source>
        <dbReference type="ARBA" id="ARBA00002523"/>
    </source>
</evidence>
<accession>A0A1J0R715</accession>
<feature type="chain" id="PRO_5012317284" evidence="10">
    <location>
        <begin position="23"/>
        <end position="408"/>
    </location>
</feature>
<name>A0A1J0R715_9TRYP</name>
<sequence length="408" mass="43591">MVTIFANLIAILAAAAIQPASPVSTNAIPFSALCSAYNTAAKGAAVKDLVPDSEAEEVPEDLTFLWLVTLPKEIYENTTFYNYTENPEAWTQTKKAIADKETKPRHKPYVRFSSSNKLQAVHAEIKRLKEAAESVATNIKAKRQEMVTAVTAANDKLLTAAFGSIKAEKLEDGNFGTRRQSCAGASGPKPGSFLAADMVCLCSGSSGNNICGSNVGDTTYNAADATAATAKSAWDTIKPHCQKFGTPNKISAAQIRATMAQAAALIATGHGQTTVKPKVLGGTTGSDCLGSTEAEICIKYDELCTGKSLRPIQWPANLEDAADELDKLPYLKGELEAMKMKLANLQALAWNTFGLLSHPSPAVQPHTAATHVISVQVDCDKAKTDKDECDKLEKQGCVFNEKDKKCEL</sequence>
<keyword evidence="9" id="KW-0175">Coiled coil</keyword>
<evidence type="ECO:0000256" key="10">
    <source>
        <dbReference type="SAM" id="SignalP"/>
    </source>
</evidence>
<evidence type="ECO:0000256" key="8">
    <source>
        <dbReference type="ARBA" id="ARBA00023288"/>
    </source>
</evidence>
<dbReference type="InterPro" id="IPR025932">
    <property type="entry name" value="Trypano_VSG_B_N_dom"/>
</dbReference>
<dbReference type="GO" id="GO:0098552">
    <property type="term" value="C:side of membrane"/>
    <property type="evidence" value="ECO:0007669"/>
    <property type="project" value="UniProtKB-KW"/>
</dbReference>
<evidence type="ECO:0000256" key="9">
    <source>
        <dbReference type="SAM" id="Coils"/>
    </source>
</evidence>
<evidence type="ECO:0000256" key="4">
    <source>
        <dbReference type="ARBA" id="ARBA00022622"/>
    </source>
</evidence>
<dbReference type="GO" id="GO:0005886">
    <property type="term" value="C:plasma membrane"/>
    <property type="evidence" value="ECO:0007669"/>
    <property type="project" value="UniProtKB-SubCell"/>
</dbReference>
<dbReference type="EMBL" id="KX699600">
    <property type="protein sequence ID" value="APD73556.1"/>
    <property type="molecule type" value="Genomic_DNA"/>
</dbReference>
<reference evidence="12" key="1">
    <citation type="submission" date="2016-08" db="EMBL/GenBank/DDBJ databases">
        <title>VSG repertoire of Trypanosoma brucei EATRO 1125.</title>
        <authorList>
            <person name="Cross G.A."/>
        </authorList>
    </citation>
    <scope>NUCLEOTIDE SEQUENCE</scope>
    <source>
        <strain evidence="12">EATRO 1125</strain>
    </source>
</reference>
<protein>
    <submittedName>
        <fullName evidence="12">Variant surface glycoprotein 1125.1332</fullName>
    </submittedName>
</protein>
<organism evidence="12">
    <name type="scientific">Trypanosoma brucei</name>
    <dbReference type="NCBI Taxonomy" id="5691"/>
    <lineage>
        <taxon>Eukaryota</taxon>
        <taxon>Discoba</taxon>
        <taxon>Euglenozoa</taxon>
        <taxon>Kinetoplastea</taxon>
        <taxon>Metakinetoplastina</taxon>
        <taxon>Trypanosomatida</taxon>
        <taxon>Trypanosomatidae</taxon>
        <taxon>Trypanosoma</taxon>
    </lineage>
</organism>
<evidence type="ECO:0000256" key="2">
    <source>
        <dbReference type="ARBA" id="ARBA00004609"/>
    </source>
</evidence>
<evidence type="ECO:0000256" key="3">
    <source>
        <dbReference type="ARBA" id="ARBA00022475"/>
    </source>
</evidence>
<keyword evidence="5 10" id="KW-0732">Signal</keyword>
<keyword evidence="3" id="KW-1003">Cell membrane</keyword>
<keyword evidence="8" id="KW-0449">Lipoprotein</keyword>
<keyword evidence="7" id="KW-0325">Glycoprotein</keyword>
<evidence type="ECO:0000256" key="6">
    <source>
        <dbReference type="ARBA" id="ARBA00023136"/>
    </source>
</evidence>